<reference evidence="3" key="2">
    <citation type="submission" date="2011-04" db="EMBL/GenBank/DDBJ databases">
        <title>The complete genome of chromosome of Treponema succinifaciens DSM 2489.</title>
        <authorList>
            <person name="Lucas S."/>
            <person name="Copeland A."/>
            <person name="Lapidus A."/>
            <person name="Bruce D."/>
            <person name="Goodwin L."/>
            <person name="Pitluck S."/>
            <person name="Peters L."/>
            <person name="Kyrpides N."/>
            <person name="Mavromatis K."/>
            <person name="Ivanova N."/>
            <person name="Ovchinnikova G."/>
            <person name="Teshima H."/>
            <person name="Detter J.C."/>
            <person name="Tapia R."/>
            <person name="Han C."/>
            <person name="Land M."/>
            <person name="Hauser L."/>
            <person name="Markowitz V."/>
            <person name="Cheng J.-F."/>
            <person name="Hugenholtz P."/>
            <person name="Woyke T."/>
            <person name="Wu D."/>
            <person name="Gronow S."/>
            <person name="Wellnitz S."/>
            <person name="Brambilla E."/>
            <person name="Klenk H.-P."/>
            <person name="Eisen J.A."/>
        </authorList>
    </citation>
    <scope>NUCLEOTIDE SEQUENCE [LARGE SCALE GENOMIC DNA]</scope>
    <source>
        <strain evidence="3">ATCC 33096 / DSM 2489 / 6091</strain>
    </source>
</reference>
<dbReference type="AlphaFoldDB" id="F2NXX4"/>
<sequence length="136" mass="15734">MKDSIFMKKIVFNFLVAFASVCFFSCVSTKVEVPDNASSLEIIQLAQTALDKGSTKKSLQYYEILLQRYGMNTAIYIEGRYEIAHIYVKQKKYSKAEPIINEILEIYNASQPGQFPGAYRKLVQKDFEKIQNRKRN</sequence>
<proteinExistence type="predicted"/>
<gene>
    <name evidence="2" type="ordered locus">Tresu_0495</name>
</gene>
<dbReference type="Proteomes" id="UP000006852">
    <property type="component" value="Chromosome"/>
</dbReference>
<dbReference type="OrthoDB" id="369771at2"/>
<feature type="chain" id="PRO_5003287320" evidence="1">
    <location>
        <begin position="20"/>
        <end position="136"/>
    </location>
</feature>
<protein>
    <submittedName>
        <fullName evidence="2">Lipoprotein</fullName>
    </submittedName>
</protein>
<dbReference type="Gene3D" id="1.25.40.10">
    <property type="entry name" value="Tetratricopeptide repeat domain"/>
    <property type="match status" value="1"/>
</dbReference>
<evidence type="ECO:0000256" key="1">
    <source>
        <dbReference type="SAM" id="SignalP"/>
    </source>
</evidence>
<dbReference type="eggNOG" id="ENOG5032BIC">
    <property type="taxonomic scope" value="Bacteria"/>
</dbReference>
<dbReference type="GeneID" id="302997707"/>
<feature type="signal peptide" evidence="1">
    <location>
        <begin position="1"/>
        <end position="19"/>
    </location>
</feature>
<dbReference type="HOGENOM" id="CLU_120991_0_0_12"/>
<dbReference type="RefSeq" id="WP_013700751.1">
    <property type="nucleotide sequence ID" value="NC_015385.1"/>
</dbReference>
<evidence type="ECO:0000313" key="3">
    <source>
        <dbReference type="Proteomes" id="UP000006852"/>
    </source>
</evidence>
<name>F2NXX4_TRES6</name>
<evidence type="ECO:0000313" key="2">
    <source>
        <dbReference type="EMBL" id="AEB13444.1"/>
    </source>
</evidence>
<reference evidence="2 3" key="1">
    <citation type="journal article" date="2011" name="Stand. Genomic Sci.">
        <title>Complete genome sequence of Treponema succinifaciens type strain (6091).</title>
        <authorList>
            <person name="Han C."/>
            <person name="Gronow S."/>
            <person name="Teshima H."/>
            <person name="Lapidus A."/>
            <person name="Nolan M."/>
            <person name="Lucas S."/>
            <person name="Hammon N."/>
            <person name="Deshpande S."/>
            <person name="Cheng J.F."/>
            <person name="Zeytun A."/>
            <person name="Tapia R."/>
            <person name="Goodwin L."/>
            <person name="Pitluck S."/>
            <person name="Liolios K."/>
            <person name="Pagani I."/>
            <person name="Ivanova N."/>
            <person name="Mavromatis K."/>
            <person name="Mikhailova N."/>
            <person name="Huntemann M."/>
            <person name="Pati A."/>
            <person name="Chen A."/>
            <person name="Palaniappan K."/>
            <person name="Land M."/>
            <person name="Hauser L."/>
            <person name="Brambilla E.M."/>
            <person name="Rohde M."/>
            <person name="Goker M."/>
            <person name="Woyke T."/>
            <person name="Bristow J."/>
            <person name="Eisen J.A."/>
            <person name="Markowitz V."/>
            <person name="Hugenholtz P."/>
            <person name="Kyrpides N.C."/>
            <person name="Klenk H.P."/>
            <person name="Detter J.C."/>
        </authorList>
    </citation>
    <scope>NUCLEOTIDE SEQUENCE [LARGE SCALE GENOMIC DNA]</scope>
    <source>
        <strain evidence="3">ATCC 33096 / DSM 2489 / 6091</strain>
    </source>
</reference>
<accession>F2NXX4</accession>
<dbReference type="EMBL" id="CP002631">
    <property type="protein sequence ID" value="AEB13444.1"/>
    <property type="molecule type" value="Genomic_DNA"/>
</dbReference>
<dbReference type="InterPro" id="IPR011990">
    <property type="entry name" value="TPR-like_helical_dom_sf"/>
</dbReference>
<keyword evidence="2" id="KW-0449">Lipoprotein</keyword>
<organism evidence="2 3">
    <name type="scientific">Treponema succinifaciens (strain ATCC 33096 / DSM 2489 / 6091)</name>
    <dbReference type="NCBI Taxonomy" id="869209"/>
    <lineage>
        <taxon>Bacteria</taxon>
        <taxon>Pseudomonadati</taxon>
        <taxon>Spirochaetota</taxon>
        <taxon>Spirochaetia</taxon>
        <taxon>Spirochaetales</taxon>
        <taxon>Treponemataceae</taxon>
        <taxon>Treponema</taxon>
    </lineage>
</organism>
<dbReference type="SUPFAM" id="SSF48452">
    <property type="entry name" value="TPR-like"/>
    <property type="match status" value="1"/>
</dbReference>
<keyword evidence="1" id="KW-0732">Signal</keyword>
<keyword evidence="3" id="KW-1185">Reference proteome</keyword>
<dbReference type="KEGG" id="tsu:Tresu_0495"/>